<protein>
    <submittedName>
        <fullName evidence="2">Uncharacterized protein</fullName>
    </submittedName>
</protein>
<dbReference type="EMBL" id="GU943118">
    <property type="protein sequence ID" value="ADD96065.1"/>
    <property type="molecule type" value="Genomic_DNA"/>
</dbReference>
<feature type="transmembrane region" description="Helical" evidence="1">
    <location>
        <begin position="128"/>
        <end position="150"/>
    </location>
</feature>
<evidence type="ECO:0000256" key="1">
    <source>
        <dbReference type="SAM" id="Phobius"/>
    </source>
</evidence>
<keyword evidence="1" id="KW-0812">Transmembrane</keyword>
<feature type="transmembrane region" description="Helical" evidence="1">
    <location>
        <begin position="16"/>
        <end position="34"/>
    </location>
</feature>
<feature type="transmembrane region" description="Helical" evidence="1">
    <location>
        <begin position="332"/>
        <end position="351"/>
    </location>
</feature>
<dbReference type="AlphaFoldDB" id="D6PK14"/>
<evidence type="ECO:0000313" key="2">
    <source>
        <dbReference type="EMBL" id="ADD96065.1"/>
    </source>
</evidence>
<keyword evidence="1" id="KW-1133">Transmembrane helix</keyword>
<feature type="transmembrane region" description="Helical" evidence="1">
    <location>
        <begin position="63"/>
        <end position="82"/>
    </location>
</feature>
<feature type="transmembrane region" description="Helical" evidence="1">
    <location>
        <begin position="372"/>
        <end position="392"/>
    </location>
</feature>
<feature type="transmembrane region" description="Helical" evidence="1">
    <location>
        <begin position="187"/>
        <end position="210"/>
    </location>
</feature>
<feature type="transmembrane region" description="Helical" evidence="1">
    <location>
        <begin position="292"/>
        <end position="312"/>
    </location>
</feature>
<organism evidence="2">
    <name type="scientific">uncultured organism MedDCM-OCT-S04-C478</name>
    <dbReference type="NCBI Taxonomy" id="743617"/>
    <lineage>
        <taxon>unclassified sequences</taxon>
        <taxon>environmental samples</taxon>
    </lineage>
</organism>
<sequence length="462" mass="52083">MKIKLFPKNEQELSKLFVLIFPLTLLLSFTISFFKNAYFTFANLLPTNAVFNYGFLDRLDTQASLGLVFGASLSLSFSYLFSKSLGRTMILFPLVFLTLLGVVGTEFLDILVYFFFENTAYDLGNSSLIILLKILVVFGLFGLASLNLLAKKESSIFASAQFLYGAVVFYLVSLFVVRTQLNIFSDIFLINALYTSTHIYVGITFIYLAIIHFLMTRPLEAVLFNKTLSSITFWGFLFLMPWTNFKYYYGSLLPNWIENISIYLSMSLIVPLLAFLVNFIKTIQSKETDNKSLELVSFSVILFSITTIFHMISSFENLLPILGITNFVNVISYGYVGSLVLATISLSYYLIPKLFGREVAYSRLENIIFTGFKFSYLLILINNALIGINSGYSWNAGANAGNPTIYGEGFGIVWNLVSFNFSFNTFTSLILLSTGFLYLISVLRAISSGEVTTVEEMVFKNE</sequence>
<feature type="transmembrane region" description="Helical" evidence="1">
    <location>
        <begin position="222"/>
        <end position="240"/>
    </location>
</feature>
<feature type="transmembrane region" description="Helical" evidence="1">
    <location>
        <begin position="162"/>
        <end position="181"/>
    </location>
</feature>
<keyword evidence="1" id="KW-0472">Membrane</keyword>
<dbReference type="Gene3D" id="1.20.210.10">
    <property type="entry name" value="Cytochrome c oxidase-like, subunit I domain"/>
    <property type="match status" value="1"/>
</dbReference>
<feature type="transmembrane region" description="Helical" evidence="1">
    <location>
        <begin position="412"/>
        <end position="440"/>
    </location>
</feature>
<accession>D6PK14</accession>
<reference evidence="2" key="1">
    <citation type="journal article" date="2010" name="ISME J.">
        <title>Metagenome of the Mediterranean deep chlorophyll maximum studied by direct and fosmid library 454 pyrosequencing.</title>
        <authorList>
            <person name="Ghai R."/>
            <person name="Martin-Cuadrado A.B."/>
            <person name="Molto A.G."/>
            <person name="Heredia I.G."/>
            <person name="Cabrera R."/>
            <person name="Martin J."/>
            <person name="Verdu M."/>
            <person name="Deschamps P."/>
            <person name="Moreira D."/>
            <person name="Lopez-Garcia P."/>
            <person name="Mira A."/>
            <person name="Rodriguez-Valera F."/>
        </authorList>
    </citation>
    <scope>NUCLEOTIDE SEQUENCE</scope>
</reference>
<feature type="transmembrane region" description="Helical" evidence="1">
    <location>
        <begin position="94"/>
        <end position="116"/>
    </location>
</feature>
<name>D6PK14_9ZZZZ</name>
<dbReference type="InterPro" id="IPR036927">
    <property type="entry name" value="Cyt_c_oxase-like_su1_sf"/>
</dbReference>
<feature type="transmembrane region" description="Helical" evidence="1">
    <location>
        <begin position="260"/>
        <end position="280"/>
    </location>
</feature>
<proteinExistence type="predicted"/>